<sequence length="138" mass="15529">MVRINGDKERDMSCPHVEKFDIGLSEEGKTPCELCALITAMGEMVNETAREIKELEPLKAFARMKKEYSSLKKLHLKCAGCGLCFDSYHIAVPTKKVEGVGNVCQWCAKQIIDEGGLPKFLELLKQQGRAEKLENKRK</sequence>
<reference evidence="1" key="1">
    <citation type="submission" date="2020-03" db="EMBL/GenBank/DDBJ databases">
        <title>The deep terrestrial virosphere.</title>
        <authorList>
            <person name="Holmfeldt K."/>
            <person name="Nilsson E."/>
            <person name="Simone D."/>
            <person name="Lopez-Fernandez M."/>
            <person name="Wu X."/>
            <person name="de Brujin I."/>
            <person name="Lundin D."/>
            <person name="Andersson A."/>
            <person name="Bertilsson S."/>
            <person name="Dopson M."/>
        </authorList>
    </citation>
    <scope>NUCLEOTIDE SEQUENCE</scope>
    <source>
        <strain evidence="1">MM415B03450</strain>
    </source>
</reference>
<dbReference type="AlphaFoldDB" id="A0A6M3L8Z5"/>
<organism evidence="1">
    <name type="scientific">viral metagenome</name>
    <dbReference type="NCBI Taxonomy" id="1070528"/>
    <lineage>
        <taxon>unclassified sequences</taxon>
        <taxon>metagenomes</taxon>
        <taxon>organismal metagenomes</taxon>
    </lineage>
</organism>
<proteinExistence type="predicted"/>
<protein>
    <submittedName>
        <fullName evidence="1">Uncharacterized protein</fullName>
    </submittedName>
</protein>
<dbReference type="EMBL" id="MT142965">
    <property type="protein sequence ID" value="QJA91150.1"/>
    <property type="molecule type" value="Genomic_DNA"/>
</dbReference>
<evidence type="ECO:0000313" key="1">
    <source>
        <dbReference type="EMBL" id="QJA91150.1"/>
    </source>
</evidence>
<name>A0A6M3L8Z5_9ZZZZ</name>
<accession>A0A6M3L8Z5</accession>
<gene>
    <name evidence="1" type="ORF">MM415B03450_0010</name>
</gene>